<dbReference type="InParanoid" id="G2YCK7"/>
<evidence type="ECO:0000313" key="2">
    <source>
        <dbReference type="Proteomes" id="UP000008177"/>
    </source>
</evidence>
<gene>
    <name evidence="1" type="ORF">BofuT4_uP098120.1</name>
</gene>
<proteinExistence type="predicted"/>
<organism evidence="1 2">
    <name type="scientific">Botryotinia fuckeliana (strain T4)</name>
    <name type="common">Noble rot fungus</name>
    <name type="synonym">Botrytis cinerea</name>
    <dbReference type="NCBI Taxonomy" id="999810"/>
    <lineage>
        <taxon>Eukaryota</taxon>
        <taxon>Fungi</taxon>
        <taxon>Dikarya</taxon>
        <taxon>Ascomycota</taxon>
        <taxon>Pezizomycotina</taxon>
        <taxon>Leotiomycetes</taxon>
        <taxon>Helotiales</taxon>
        <taxon>Sclerotiniaceae</taxon>
        <taxon>Botrytis</taxon>
    </lineage>
</organism>
<evidence type="ECO:0000313" key="1">
    <source>
        <dbReference type="EMBL" id="CCD34836.1"/>
    </source>
</evidence>
<protein>
    <submittedName>
        <fullName evidence="1">Uncharacterized protein</fullName>
    </submittedName>
</protein>
<dbReference type="HOGENOM" id="CLU_2996296_0_0_1"/>
<sequence>MDLVTKRNRRENILQVEEHWMMEIALLADEQSTCKNNETTFFQKASRVVAGEILYEQ</sequence>
<accession>G2YCK7</accession>
<dbReference type="EMBL" id="FQ790318">
    <property type="protein sequence ID" value="CCD34836.1"/>
    <property type="molecule type" value="Genomic_DNA"/>
</dbReference>
<name>G2YCK7_BOTF4</name>
<reference evidence="2" key="1">
    <citation type="journal article" date="2011" name="PLoS Genet.">
        <title>Genomic analysis of the necrotrophic fungal pathogens Sclerotinia sclerotiorum and Botrytis cinerea.</title>
        <authorList>
            <person name="Amselem J."/>
            <person name="Cuomo C.A."/>
            <person name="van Kan J.A."/>
            <person name="Viaud M."/>
            <person name="Benito E.P."/>
            <person name="Couloux A."/>
            <person name="Coutinho P.M."/>
            <person name="de Vries R.P."/>
            <person name="Dyer P.S."/>
            <person name="Fillinger S."/>
            <person name="Fournier E."/>
            <person name="Gout L."/>
            <person name="Hahn M."/>
            <person name="Kohn L."/>
            <person name="Lapalu N."/>
            <person name="Plummer K.M."/>
            <person name="Pradier J.M."/>
            <person name="Quevillon E."/>
            <person name="Sharon A."/>
            <person name="Simon A."/>
            <person name="ten Have A."/>
            <person name="Tudzynski B."/>
            <person name="Tudzynski P."/>
            <person name="Wincker P."/>
            <person name="Andrew M."/>
            <person name="Anthouard V."/>
            <person name="Beever R.E."/>
            <person name="Beffa R."/>
            <person name="Benoit I."/>
            <person name="Bouzid O."/>
            <person name="Brault B."/>
            <person name="Chen Z."/>
            <person name="Choquer M."/>
            <person name="Collemare J."/>
            <person name="Cotton P."/>
            <person name="Danchin E.G."/>
            <person name="Da Silva C."/>
            <person name="Gautier A."/>
            <person name="Giraud C."/>
            <person name="Giraud T."/>
            <person name="Gonzalez C."/>
            <person name="Grossetete S."/>
            <person name="Guldener U."/>
            <person name="Henrissat B."/>
            <person name="Howlett B.J."/>
            <person name="Kodira C."/>
            <person name="Kretschmer M."/>
            <person name="Lappartient A."/>
            <person name="Leroch M."/>
            <person name="Levis C."/>
            <person name="Mauceli E."/>
            <person name="Neuveglise C."/>
            <person name="Oeser B."/>
            <person name="Pearson M."/>
            <person name="Poulain J."/>
            <person name="Poussereau N."/>
            <person name="Quesneville H."/>
            <person name="Rascle C."/>
            <person name="Schumacher J."/>
            <person name="Segurens B."/>
            <person name="Sexton A."/>
            <person name="Silva E."/>
            <person name="Sirven C."/>
            <person name="Soanes D.M."/>
            <person name="Talbot N.J."/>
            <person name="Templeton M."/>
            <person name="Yandava C."/>
            <person name="Yarden O."/>
            <person name="Zeng Q."/>
            <person name="Rollins J.A."/>
            <person name="Lebrun M.H."/>
            <person name="Dickman M."/>
        </authorList>
    </citation>
    <scope>NUCLEOTIDE SEQUENCE [LARGE SCALE GENOMIC DNA]</scope>
    <source>
        <strain evidence="2">T4</strain>
    </source>
</reference>
<dbReference type="Proteomes" id="UP000008177">
    <property type="component" value="Unplaced contigs"/>
</dbReference>
<dbReference type="AlphaFoldDB" id="G2YCK7"/>